<reference evidence="1 2" key="1">
    <citation type="submission" date="2017-03" db="EMBL/GenBank/DDBJ databases">
        <title>Genomes of endolithic fungi from Antarctica.</title>
        <authorList>
            <person name="Coleine C."/>
            <person name="Masonjones S."/>
            <person name="Stajich J.E."/>
        </authorList>
    </citation>
    <scope>NUCLEOTIDE SEQUENCE [LARGE SCALE GENOMIC DNA]</scope>
    <source>
        <strain evidence="1 2">CCFEE 6315</strain>
    </source>
</reference>
<keyword evidence="2" id="KW-1185">Reference proteome</keyword>
<dbReference type="Proteomes" id="UP000308549">
    <property type="component" value="Unassembled WGS sequence"/>
</dbReference>
<dbReference type="EMBL" id="NAJL01000058">
    <property type="protein sequence ID" value="TKA23254.1"/>
    <property type="molecule type" value="Genomic_DNA"/>
</dbReference>
<protein>
    <submittedName>
        <fullName evidence="1">Uncharacterized protein</fullName>
    </submittedName>
</protein>
<organism evidence="1 2">
    <name type="scientific">Salinomyces thailandicus</name>
    <dbReference type="NCBI Taxonomy" id="706561"/>
    <lineage>
        <taxon>Eukaryota</taxon>
        <taxon>Fungi</taxon>
        <taxon>Dikarya</taxon>
        <taxon>Ascomycota</taxon>
        <taxon>Pezizomycotina</taxon>
        <taxon>Dothideomycetes</taxon>
        <taxon>Dothideomycetidae</taxon>
        <taxon>Mycosphaerellales</taxon>
        <taxon>Teratosphaeriaceae</taxon>
        <taxon>Salinomyces</taxon>
    </lineage>
</organism>
<name>A0A4U0TMS5_9PEZI</name>
<proteinExistence type="predicted"/>
<evidence type="ECO:0000313" key="1">
    <source>
        <dbReference type="EMBL" id="TKA23254.1"/>
    </source>
</evidence>
<accession>A0A4U0TMS5</accession>
<evidence type="ECO:0000313" key="2">
    <source>
        <dbReference type="Proteomes" id="UP000308549"/>
    </source>
</evidence>
<dbReference type="AlphaFoldDB" id="A0A4U0TMS5"/>
<gene>
    <name evidence="1" type="ORF">B0A50_07311</name>
</gene>
<comment type="caution">
    <text evidence="1">The sequence shown here is derived from an EMBL/GenBank/DDBJ whole genome shotgun (WGS) entry which is preliminary data.</text>
</comment>
<sequence>MKTVEFEAGQVSLVGVDVGGLVVVVVDEDVVDEDVGDEDVIKEVDDEVDDDVLLDEVLLDEVLLDEVLLDEVLLDEVLLDEVLLDEEELDEMLINDEEVDGEVADDEVVKDDEVVGGEVVDDRVVDEEAVVDNEAVDDKLVEDVVDGATLDELELVEEIVLVLKVVRVTDELDSLLVEDKVVDVLLAESVELEVVGLDDEEFESVELLDAADEDGELGEVEVSVLELELVVLLGGKGIELLELAEEVVVLLLNVVDDGAVELGDEPSLLEVCVTGEVVEVTEIESVVLVVPRLMEEDELLDVVEGAGELEDEAGPIRRAPSTPL</sequence>